<evidence type="ECO:0000313" key="1">
    <source>
        <dbReference type="EMBL" id="GAP48573.1"/>
    </source>
</evidence>
<protein>
    <submittedName>
        <fullName evidence="1">Transposase</fullName>
    </submittedName>
</protein>
<gene>
    <name evidence="1" type="ORF">SAZU_3399</name>
</gene>
<name>A0A0K8PLG2_STRAJ</name>
<sequence length="79" mass="8331">MLGSVGFPSVGAASADRGYLRGLLTPLERKEGWTPAEQAGELCPDGMQRLLNQADWAADAVRAGVVASRWSIWAPGSCT</sequence>
<reference evidence="1" key="1">
    <citation type="journal article" date="2015" name="Genome Announc.">
        <title>Draft Genome Sequence of Thiostrepton-Producing Streptomyces azureus ATCC 14921.</title>
        <authorList>
            <person name="Sakihara K."/>
            <person name="Maeda J."/>
            <person name="Tashiro K."/>
            <person name="Fujino Y."/>
            <person name="Kuhara S."/>
            <person name="Ohshima T."/>
            <person name="Ogata S."/>
            <person name="Doi K."/>
        </authorList>
    </citation>
    <scope>NUCLEOTIDE SEQUENCE [LARGE SCALE GENOMIC DNA]</scope>
    <source>
        <strain evidence="1">ATCC14921</strain>
    </source>
</reference>
<dbReference type="AlphaFoldDB" id="A0A0K8PLG2"/>
<dbReference type="EMBL" id="DF968264">
    <property type="protein sequence ID" value="GAP48573.1"/>
    <property type="molecule type" value="Genomic_DNA"/>
</dbReference>
<evidence type="ECO:0000313" key="2">
    <source>
        <dbReference type="Proteomes" id="UP000053859"/>
    </source>
</evidence>
<dbReference type="Proteomes" id="UP000053859">
    <property type="component" value="Unassembled WGS sequence"/>
</dbReference>
<keyword evidence="2" id="KW-1185">Reference proteome</keyword>
<dbReference type="PATRIC" id="fig|146537.3.peg.3600"/>
<proteinExistence type="predicted"/>
<accession>A0A0K8PLG2</accession>
<organism evidence="1 2">
    <name type="scientific">Streptomyces azureus</name>
    <dbReference type="NCBI Taxonomy" id="146537"/>
    <lineage>
        <taxon>Bacteria</taxon>
        <taxon>Bacillati</taxon>
        <taxon>Actinomycetota</taxon>
        <taxon>Actinomycetes</taxon>
        <taxon>Kitasatosporales</taxon>
        <taxon>Streptomycetaceae</taxon>
        <taxon>Streptomyces</taxon>
    </lineage>
</organism>